<dbReference type="EMBL" id="FNHZ01000001">
    <property type="protein sequence ID" value="SDM48587.1"/>
    <property type="molecule type" value="Genomic_DNA"/>
</dbReference>
<reference evidence="3" key="1">
    <citation type="submission" date="2016-10" db="EMBL/GenBank/DDBJ databases">
        <authorList>
            <person name="Varghese N."/>
            <person name="Submissions S."/>
        </authorList>
    </citation>
    <scope>NUCLEOTIDE SEQUENCE [LARGE SCALE GENOMIC DNA]</scope>
    <source>
        <strain evidence="3">M83</strain>
    </source>
</reference>
<accession>A0A1G9TLJ0</accession>
<dbReference type="GO" id="GO:0000166">
    <property type="term" value="F:nucleotide binding"/>
    <property type="evidence" value="ECO:0007669"/>
    <property type="project" value="InterPro"/>
</dbReference>
<evidence type="ECO:0000313" key="2">
    <source>
        <dbReference type="EMBL" id="SDM48587.1"/>
    </source>
</evidence>
<dbReference type="Gene3D" id="3.40.50.720">
    <property type="entry name" value="NAD(P)-binding Rossmann-like Domain"/>
    <property type="match status" value="1"/>
</dbReference>
<name>A0A1G9TLJ0_9FIRM</name>
<sequence length="399" mass="44717">MAKNILIVGSGWRAFFYYRVIKALPEKFNLVAMLTRTKEKAERLSKEYGINVTTNKEACIEAKPELVVVATSKTNIVDTAMEWADLGFQVLMETPAGVNEQDFEKLTHFQNKDRIQVAEQYHRYPRFQAMKKLLDENILGDLIDMNLSFCHDYHGVSLIRFFMGDLSKAKVLSSVSYPLTMLETGARAGVTNTGQLKEYKRSITVLEIEKNRHVTYDFSGVQYHTEIKSSRVNIQGSLGEMMDDRFSYAVKAKDKNVVAAVASEKFGAGKLAYGVAAGLSGFLTNMEDESGVLKANPDMKFSLSSSVSSAAIGYSDLEDYSEAGKESYEYKSGKLEYNYDSKRDLKSISFMGRELWTNDYLSCGFTNDEIGIADFLSGKASYSLDWAVEDARLANTFSK</sequence>
<evidence type="ECO:0000259" key="1">
    <source>
        <dbReference type="Pfam" id="PF01408"/>
    </source>
</evidence>
<protein>
    <submittedName>
        <fullName evidence="2">Oxidoreductase family, NAD-binding Rossmann fold</fullName>
    </submittedName>
</protein>
<dbReference type="InterPro" id="IPR036291">
    <property type="entry name" value="NAD(P)-bd_dom_sf"/>
</dbReference>
<dbReference type="PANTHER" id="PTHR43377:SF2">
    <property type="entry name" value="BINDING ROSSMANN FOLD OXIDOREDUCTASE, PUTATIVE (AFU_ORTHOLOGUE AFUA_4G00560)-RELATED"/>
    <property type="match status" value="1"/>
</dbReference>
<organism evidence="2 3">
    <name type="scientific">Lachnospira pectinoschiza</name>
    <dbReference type="NCBI Taxonomy" id="28052"/>
    <lineage>
        <taxon>Bacteria</taxon>
        <taxon>Bacillati</taxon>
        <taxon>Bacillota</taxon>
        <taxon>Clostridia</taxon>
        <taxon>Lachnospirales</taxon>
        <taxon>Lachnospiraceae</taxon>
        <taxon>Lachnospira</taxon>
    </lineage>
</organism>
<keyword evidence="3" id="KW-1185">Reference proteome</keyword>
<evidence type="ECO:0000313" key="3">
    <source>
        <dbReference type="Proteomes" id="UP000187651"/>
    </source>
</evidence>
<dbReference type="PANTHER" id="PTHR43377">
    <property type="entry name" value="BILIVERDIN REDUCTASE A"/>
    <property type="match status" value="1"/>
</dbReference>
<proteinExistence type="predicted"/>
<dbReference type="OrthoDB" id="9772350at2"/>
<gene>
    <name evidence="2" type="ORF">SAMN05216544_0404</name>
</gene>
<dbReference type="Pfam" id="PF01408">
    <property type="entry name" value="GFO_IDH_MocA"/>
    <property type="match status" value="1"/>
</dbReference>
<dbReference type="SUPFAM" id="SSF51735">
    <property type="entry name" value="NAD(P)-binding Rossmann-fold domains"/>
    <property type="match status" value="1"/>
</dbReference>
<dbReference type="AlphaFoldDB" id="A0A1G9TLJ0"/>
<dbReference type="InterPro" id="IPR000683">
    <property type="entry name" value="Gfo/Idh/MocA-like_OxRdtase_N"/>
</dbReference>
<dbReference type="Proteomes" id="UP000187651">
    <property type="component" value="Unassembled WGS sequence"/>
</dbReference>
<dbReference type="RefSeq" id="WP_074520692.1">
    <property type="nucleotide sequence ID" value="NZ_FNHZ01000001.1"/>
</dbReference>
<feature type="domain" description="Gfo/Idh/MocA-like oxidoreductase N-terminal" evidence="1">
    <location>
        <begin position="4"/>
        <end position="114"/>
    </location>
</feature>
<dbReference type="InterPro" id="IPR051450">
    <property type="entry name" value="Gfo/Idh/MocA_Oxidoreductases"/>
</dbReference>